<feature type="compositionally biased region" description="Acidic residues" evidence="9">
    <location>
        <begin position="73"/>
        <end position="83"/>
    </location>
</feature>
<evidence type="ECO:0000256" key="1">
    <source>
        <dbReference type="ARBA" id="ARBA00000085"/>
    </source>
</evidence>
<evidence type="ECO:0000259" key="11">
    <source>
        <dbReference type="PROSITE" id="PS50109"/>
    </source>
</evidence>
<feature type="transmembrane region" description="Helical" evidence="10">
    <location>
        <begin position="16"/>
        <end position="38"/>
    </location>
</feature>
<keyword evidence="3" id="KW-0597">Phosphoprotein</keyword>
<dbReference type="Proteomes" id="UP000683575">
    <property type="component" value="Chromosome"/>
</dbReference>
<evidence type="ECO:0000256" key="8">
    <source>
        <dbReference type="ARBA" id="ARBA00023012"/>
    </source>
</evidence>
<sequence>MAEGRLGRASVRVRTTAVAVLVVAITLLVGAVALVALVRGSLHTGAEVSAEQRASALVAEIEHTGLPPAEPSDPAEDPDEPDELVWQVTGPDGTVVRSSQPLREPLPSDDEDSVRLAGADHPYVVATDDASSGGQEYTVAVAVSLEEVDDSTAALVTPLLVGVPLVLLLVGGTTWLATARALAPVERIRREVEQVSGDRLDRRVPEPGARDEIRRLAQTMNAMLGRLENARARQQQFVADASHELRSPLASIRQTAEVARAHPGALPERELVDAVLEESGRMQRLVEQLLLLTRADEGAVGRAPRDVDLDDLALAEARRVARSGLDVDTTGVGPGRVRGDQTALAQVVRNLVDNAARHAGTALSVQVGEDADGVEVVVEDDGPGVPEPQRHRVFERFVRLDEARARDAGGSGLGLAIVKEIVAAHGGTVVVSSSDLGGARFVVRLPGPGNGHGAERPA</sequence>
<dbReference type="CDD" id="cd00075">
    <property type="entry name" value="HATPase"/>
    <property type="match status" value="1"/>
</dbReference>
<keyword evidence="6" id="KW-0418">Kinase</keyword>
<feature type="region of interest" description="Disordered" evidence="9">
    <location>
        <begin position="65"/>
        <end position="114"/>
    </location>
</feature>
<dbReference type="Pfam" id="PF00672">
    <property type="entry name" value="HAMP"/>
    <property type="match status" value="1"/>
</dbReference>
<evidence type="ECO:0000256" key="5">
    <source>
        <dbReference type="ARBA" id="ARBA00022692"/>
    </source>
</evidence>
<dbReference type="PANTHER" id="PTHR45436:SF5">
    <property type="entry name" value="SENSOR HISTIDINE KINASE TRCS"/>
    <property type="match status" value="1"/>
</dbReference>
<accession>A0A975SYU6</accession>
<dbReference type="Pfam" id="PF02518">
    <property type="entry name" value="HATPase_c"/>
    <property type="match status" value="1"/>
</dbReference>
<evidence type="ECO:0000256" key="4">
    <source>
        <dbReference type="ARBA" id="ARBA00022679"/>
    </source>
</evidence>
<keyword evidence="8" id="KW-0902">Two-component regulatory system</keyword>
<dbReference type="Pfam" id="PF00512">
    <property type="entry name" value="HisKA"/>
    <property type="match status" value="1"/>
</dbReference>
<evidence type="ECO:0000256" key="10">
    <source>
        <dbReference type="SAM" id="Phobius"/>
    </source>
</evidence>
<dbReference type="FunFam" id="1.10.287.130:FF:000001">
    <property type="entry name" value="Two-component sensor histidine kinase"/>
    <property type="match status" value="1"/>
</dbReference>
<evidence type="ECO:0000313" key="14">
    <source>
        <dbReference type="Proteomes" id="UP000683575"/>
    </source>
</evidence>
<evidence type="ECO:0000256" key="7">
    <source>
        <dbReference type="ARBA" id="ARBA00022989"/>
    </source>
</evidence>
<dbReference type="AlphaFoldDB" id="A0A975SYU6"/>
<dbReference type="EC" id="2.7.13.3" evidence="2"/>
<dbReference type="KEGG" id="nps:KRR39_00880"/>
<reference evidence="13" key="1">
    <citation type="submission" date="2021-06" db="EMBL/GenBank/DDBJ databases">
        <title>Complete genome sequence of Nocardioides sp. G188.</title>
        <authorList>
            <person name="Im W.-T."/>
        </authorList>
    </citation>
    <scope>NUCLEOTIDE SEQUENCE</scope>
    <source>
        <strain evidence="13">G188</strain>
    </source>
</reference>
<dbReference type="GO" id="GO:0000155">
    <property type="term" value="F:phosphorelay sensor kinase activity"/>
    <property type="evidence" value="ECO:0007669"/>
    <property type="project" value="InterPro"/>
</dbReference>
<keyword evidence="4" id="KW-0808">Transferase</keyword>
<dbReference type="PANTHER" id="PTHR45436">
    <property type="entry name" value="SENSOR HISTIDINE KINASE YKOH"/>
    <property type="match status" value="1"/>
</dbReference>
<dbReference type="InterPro" id="IPR003660">
    <property type="entry name" value="HAMP_dom"/>
</dbReference>
<evidence type="ECO:0000313" key="13">
    <source>
        <dbReference type="EMBL" id="QWZ08462.1"/>
    </source>
</evidence>
<evidence type="ECO:0000256" key="6">
    <source>
        <dbReference type="ARBA" id="ARBA00022777"/>
    </source>
</evidence>
<dbReference type="InterPro" id="IPR003594">
    <property type="entry name" value="HATPase_dom"/>
</dbReference>
<organism evidence="13 14">
    <name type="scientific">Nocardioides panacis</name>
    <dbReference type="NCBI Taxonomy" id="2849501"/>
    <lineage>
        <taxon>Bacteria</taxon>
        <taxon>Bacillati</taxon>
        <taxon>Actinomycetota</taxon>
        <taxon>Actinomycetes</taxon>
        <taxon>Propionibacteriales</taxon>
        <taxon>Nocardioidaceae</taxon>
        <taxon>Nocardioides</taxon>
    </lineage>
</organism>
<dbReference type="GO" id="GO:0005886">
    <property type="term" value="C:plasma membrane"/>
    <property type="evidence" value="ECO:0007669"/>
    <property type="project" value="TreeGrafter"/>
</dbReference>
<dbReference type="CDD" id="cd06225">
    <property type="entry name" value="HAMP"/>
    <property type="match status" value="1"/>
</dbReference>
<proteinExistence type="predicted"/>
<name>A0A975SYU6_9ACTN</name>
<evidence type="ECO:0000256" key="9">
    <source>
        <dbReference type="SAM" id="MobiDB-lite"/>
    </source>
</evidence>
<feature type="domain" description="Histidine kinase" evidence="11">
    <location>
        <begin position="240"/>
        <end position="449"/>
    </location>
</feature>
<dbReference type="InterPro" id="IPR003661">
    <property type="entry name" value="HisK_dim/P_dom"/>
</dbReference>
<dbReference type="EMBL" id="CP077062">
    <property type="protein sequence ID" value="QWZ08462.1"/>
    <property type="molecule type" value="Genomic_DNA"/>
</dbReference>
<dbReference type="SMART" id="SM00304">
    <property type="entry name" value="HAMP"/>
    <property type="match status" value="1"/>
</dbReference>
<evidence type="ECO:0000256" key="2">
    <source>
        <dbReference type="ARBA" id="ARBA00012438"/>
    </source>
</evidence>
<dbReference type="InterPro" id="IPR005467">
    <property type="entry name" value="His_kinase_dom"/>
</dbReference>
<keyword evidence="5 10" id="KW-0812">Transmembrane</keyword>
<dbReference type="SMART" id="SM00387">
    <property type="entry name" value="HATPase_c"/>
    <property type="match status" value="1"/>
</dbReference>
<dbReference type="PROSITE" id="PS50109">
    <property type="entry name" value="HIS_KIN"/>
    <property type="match status" value="1"/>
</dbReference>
<gene>
    <name evidence="13" type="ORF">KRR39_00880</name>
</gene>
<evidence type="ECO:0000256" key="3">
    <source>
        <dbReference type="ARBA" id="ARBA00022553"/>
    </source>
</evidence>
<feature type="domain" description="HAMP" evidence="12">
    <location>
        <begin position="179"/>
        <end position="232"/>
    </location>
</feature>
<keyword evidence="10" id="KW-0472">Membrane</keyword>
<comment type="catalytic activity">
    <reaction evidence="1">
        <text>ATP + protein L-histidine = ADP + protein N-phospho-L-histidine.</text>
        <dbReference type="EC" id="2.7.13.3"/>
    </reaction>
</comment>
<protein>
    <recommendedName>
        <fullName evidence="2">histidine kinase</fullName>
        <ecNumber evidence="2">2.7.13.3</ecNumber>
    </recommendedName>
</protein>
<feature type="transmembrane region" description="Helical" evidence="10">
    <location>
        <begin position="159"/>
        <end position="183"/>
    </location>
</feature>
<keyword evidence="7 10" id="KW-1133">Transmembrane helix</keyword>
<dbReference type="InterPro" id="IPR050428">
    <property type="entry name" value="TCS_sensor_his_kinase"/>
</dbReference>
<keyword evidence="14" id="KW-1185">Reference proteome</keyword>
<evidence type="ECO:0000259" key="12">
    <source>
        <dbReference type="PROSITE" id="PS50885"/>
    </source>
</evidence>
<dbReference type="RefSeq" id="WP_216939952.1">
    <property type="nucleotide sequence ID" value="NZ_CP077062.1"/>
</dbReference>
<dbReference type="PROSITE" id="PS50885">
    <property type="entry name" value="HAMP"/>
    <property type="match status" value="1"/>
</dbReference>
<dbReference type="SMART" id="SM00388">
    <property type="entry name" value="HisKA"/>
    <property type="match status" value="1"/>
</dbReference>
<dbReference type="CDD" id="cd00082">
    <property type="entry name" value="HisKA"/>
    <property type="match status" value="1"/>
</dbReference>